<feature type="region of interest" description="Disordered" evidence="5">
    <location>
        <begin position="62"/>
        <end position="175"/>
    </location>
</feature>
<accession>A0A5E4R290</accession>
<evidence type="ECO:0008006" key="11">
    <source>
        <dbReference type="Google" id="ProtNLM"/>
    </source>
</evidence>
<feature type="region of interest" description="Disordered" evidence="5">
    <location>
        <begin position="1"/>
        <end position="44"/>
    </location>
</feature>
<dbReference type="PROSITE" id="PS50038">
    <property type="entry name" value="FZ"/>
    <property type="match status" value="1"/>
</dbReference>
<dbReference type="CDD" id="cd07066">
    <property type="entry name" value="CRD_FZ"/>
    <property type="match status" value="1"/>
</dbReference>
<name>A0A5E4R290_9NEOP</name>
<keyword evidence="6" id="KW-0472">Membrane</keyword>
<dbReference type="GO" id="GO:0006508">
    <property type="term" value="P:proteolysis"/>
    <property type="evidence" value="ECO:0007669"/>
    <property type="project" value="InterPro"/>
</dbReference>
<dbReference type="EMBL" id="FZQP02006782">
    <property type="protein sequence ID" value="VVD03557.1"/>
    <property type="molecule type" value="Genomic_DNA"/>
</dbReference>
<feature type="compositionally biased region" description="Acidic residues" evidence="5">
    <location>
        <begin position="143"/>
        <end position="156"/>
    </location>
</feature>
<dbReference type="InterPro" id="IPR020067">
    <property type="entry name" value="Frizzled_dom"/>
</dbReference>
<dbReference type="PROSITE" id="PS50068">
    <property type="entry name" value="LDLRA_2"/>
    <property type="match status" value="1"/>
</dbReference>
<dbReference type="InterPro" id="IPR002172">
    <property type="entry name" value="LDrepeatLR_classA_rpt"/>
</dbReference>
<feature type="repeat" description="RPEL" evidence="4">
    <location>
        <begin position="267"/>
        <end position="292"/>
    </location>
</feature>
<evidence type="ECO:0000259" key="8">
    <source>
        <dbReference type="PROSITE" id="PS50240"/>
    </source>
</evidence>
<feature type="domain" description="FZ" evidence="7">
    <location>
        <begin position="512"/>
        <end position="576"/>
    </location>
</feature>
<comment type="caution">
    <text evidence="3">Lacks conserved residue(s) required for the propagation of feature annotation.</text>
</comment>
<keyword evidence="6" id="KW-1133">Transmembrane helix</keyword>
<dbReference type="InterPro" id="IPR001254">
    <property type="entry name" value="Trypsin_dom"/>
</dbReference>
<dbReference type="SMART" id="SM00192">
    <property type="entry name" value="LDLa"/>
    <property type="match status" value="1"/>
</dbReference>
<evidence type="ECO:0000256" key="1">
    <source>
        <dbReference type="ARBA" id="ARBA00022737"/>
    </source>
</evidence>
<evidence type="ECO:0000313" key="9">
    <source>
        <dbReference type="EMBL" id="VVD03557.1"/>
    </source>
</evidence>
<feature type="compositionally biased region" description="Pro residues" evidence="5">
    <location>
        <begin position="71"/>
        <end position="80"/>
    </location>
</feature>
<dbReference type="Pfam" id="PF00089">
    <property type="entry name" value="Trypsin"/>
    <property type="match status" value="1"/>
</dbReference>
<dbReference type="Pfam" id="PF02755">
    <property type="entry name" value="RPEL"/>
    <property type="match status" value="2"/>
</dbReference>
<dbReference type="Gene3D" id="1.10.2000.10">
    <property type="entry name" value="Frizzled cysteine-rich domain"/>
    <property type="match status" value="1"/>
</dbReference>
<feature type="compositionally biased region" description="Basic and acidic residues" evidence="5">
    <location>
        <begin position="16"/>
        <end position="28"/>
    </location>
</feature>
<evidence type="ECO:0000259" key="7">
    <source>
        <dbReference type="PROSITE" id="PS50038"/>
    </source>
</evidence>
<keyword evidence="2 3" id="KW-1015">Disulfide bond</keyword>
<gene>
    <name evidence="9" type="ORF">LSINAPIS_LOCUS13532</name>
</gene>
<dbReference type="AlphaFoldDB" id="A0A5E4R290"/>
<keyword evidence="6" id="KW-0812">Transmembrane</keyword>
<dbReference type="SUPFAM" id="SSF50494">
    <property type="entry name" value="Trypsin-like serine proteases"/>
    <property type="match status" value="1"/>
</dbReference>
<dbReference type="InterPro" id="IPR043504">
    <property type="entry name" value="Peptidase_S1_PA_chymotrypsin"/>
</dbReference>
<keyword evidence="10" id="KW-1185">Reference proteome</keyword>
<evidence type="ECO:0000256" key="6">
    <source>
        <dbReference type="SAM" id="Phobius"/>
    </source>
</evidence>
<feature type="domain" description="Peptidase S1" evidence="8">
    <location>
        <begin position="751"/>
        <end position="954"/>
    </location>
</feature>
<proteinExistence type="predicted"/>
<dbReference type="PROSITE" id="PS51073">
    <property type="entry name" value="RPEL"/>
    <property type="match status" value="2"/>
</dbReference>
<evidence type="ECO:0000256" key="5">
    <source>
        <dbReference type="SAM" id="MobiDB-lite"/>
    </source>
</evidence>
<dbReference type="SUPFAM" id="SSF63501">
    <property type="entry name" value="Frizzled cysteine-rich domain"/>
    <property type="match status" value="1"/>
</dbReference>
<dbReference type="CDD" id="cd00190">
    <property type="entry name" value="Tryp_SPc"/>
    <property type="match status" value="1"/>
</dbReference>
<dbReference type="InterPro" id="IPR004018">
    <property type="entry name" value="RPEL_repeat"/>
</dbReference>
<dbReference type="PANTHER" id="PTHR24258:SF146">
    <property type="entry name" value="ATRIAL NATRIURETIC PEPTIDE-CONVERTING ENZYME"/>
    <property type="match status" value="1"/>
</dbReference>
<reference evidence="9 10" key="1">
    <citation type="submission" date="2017-07" db="EMBL/GenBank/DDBJ databases">
        <authorList>
            <person name="Talla V."/>
            <person name="Backstrom N."/>
        </authorList>
    </citation>
    <scope>NUCLEOTIDE SEQUENCE [LARGE SCALE GENOMIC DNA]</scope>
</reference>
<dbReference type="SMART" id="SM00020">
    <property type="entry name" value="Tryp_SPc"/>
    <property type="match status" value="1"/>
</dbReference>
<dbReference type="PANTHER" id="PTHR24258">
    <property type="entry name" value="SERINE PROTEASE-RELATED"/>
    <property type="match status" value="1"/>
</dbReference>
<organism evidence="9 10">
    <name type="scientific">Leptidea sinapis</name>
    <dbReference type="NCBI Taxonomy" id="189913"/>
    <lineage>
        <taxon>Eukaryota</taxon>
        <taxon>Metazoa</taxon>
        <taxon>Ecdysozoa</taxon>
        <taxon>Arthropoda</taxon>
        <taxon>Hexapoda</taxon>
        <taxon>Insecta</taxon>
        <taxon>Pterygota</taxon>
        <taxon>Neoptera</taxon>
        <taxon>Endopterygota</taxon>
        <taxon>Lepidoptera</taxon>
        <taxon>Glossata</taxon>
        <taxon>Ditrysia</taxon>
        <taxon>Papilionoidea</taxon>
        <taxon>Pieridae</taxon>
        <taxon>Dismorphiinae</taxon>
        <taxon>Leptidea</taxon>
    </lineage>
</organism>
<feature type="repeat" description="RPEL" evidence="4">
    <location>
        <begin position="305"/>
        <end position="330"/>
    </location>
</feature>
<feature type="compositionally biased region" description="Low complexity" evidence="5">
    <location>
        <begin position="197"/>
        <end position="206"/>
    </location>
</feature>
<dbReference type="Proteomes" id="UP000324832">
    <property type="component" value="Unassembled WGS sequence"/>
</dbReference>
<evidence type="ECO:0000313" key="10">
    <source>
        <dbReference type="Proteomes" id="UP000324832"/>
    </source>
</evidence>
<feature type="non-terminal residue" evidence="9">
    <location>
        <position position="1"/>
    </location>
</feature>
<feature type="region of interest" description="Disordered" evidence="5">
    <location>
        <begin position="188"/>
        <end position="215"/>
    </location>
</feature>
<feature type="transmembrane region" description="Helical" evidence="6">
    <location>
        <begin position="400"/>
        <end position="422"/>
    </location>
</feature>
<dbReference type="CDD" id="cd00112">
    <property type="entry name" value="LDLa"/>
    <property type="match status" value="1"/>
</dbReference>
<dbReference type="GO" id="GO:0004252">
    <property type="term" value="F:serine-type endopeptidase activity"/>
    <property type="evidence" value="ECO:0007669"/>
    <property type="project" value="InterPro"/>
</dbReference>
<feature type="compositionally biased region" description="Basic residues" evidence="5">
    <location>
        <begin position="1"/>
        <end position="15"/>
    </location>
</feature>
<sequence length="965" mass="107784">RGRLERRRGGRRSKRARVDSGRGRRAGNDCRSQSQPPLADGSVVARGSMSDVGTLAAMDAFAGGARRKPPRLPPPQPPPHRTNHYYVRRNSPVPRHSSSLTLFARAHEPKKDKLEHGGDLSRPERPNSLSAGKLPRRICYQGDAEDEDDQDDDETEAPSGADMSRVEEIPPKEPIFNAVPLKSALKKRPMTNASPGATPLATPLAPRQDHHHASFNSRPVRVGNTLENKENARPWEGEYRDGDYSSENILVVQSECERQESWEAIGARLIRRLSMRPTAEELVERNILKSQSPAEEKKQKEEKKRYLLRKLSFRPTVDELKEKKIIRFNDYIEVTQDIMTFSGGMKENKQRKDCWESELGYGWTQTGQRRCRSNRPESTMSVSSDIRFTRRKMSRPCRGCCAALAALLVLLLFAAVAIYLGLSTTDVKSVMQRAILAPYFAAAGAQPDTLQIEESSVISSQALKESETTIAEPPTTEPMMPDVEELQECSPLVLSLCSHLPYNITTYPNLDFVCQMLQPRCEEGRLVYPCRSYCRKFHAGCGSRLPDRLKPHFDCARFPDYFGPGSCAPEPDCHNSLQRLALSRRSCDGLPDCADASDERECSHCSSVGIWVTRSLASWKRENSETTLGSIRSRVGYAVWAERGHYGKICAAPHEDNKQALMSVATSLCTSLSFRSAITAEVVPDMEEFDEDAGNSTTKKSLPEYVEIVDPNAPEISFIRSECPEKKVIKVVCDQLVCGVPSARGARSADGVEGLPRSAQPGDWPWHAVLLRSHVHACDAILVHASWLISTASCFQGQPKAEWTARLGSVRVQSTTPWQQERRIVGMVRSPVEGSMLALIRLEEPLEMTDFVRPACLPGNGFKMDNKSTCNTLGWRRNRDQLQRVHLVATSMNTCENEEEYAGSSMMCFDGVSKHWSLVGVSGWRIACTKIGLGRPRIYDDVTSHVDWILKTISNSSRYKPIVNI</sequence>
<evidence type="ECO:0000256" key="3">
    <source>
        <dbReference type="PROSITE-ProRule" id="PRU00124"/>
    </source>
</evidence>
<evidence type="ECO:0000256" key="4">
    <source>
        <dbReference type="PROSITE-ProRule" id="PRU00401"/>
    </source>
</evidence>
<feature type="compositionally biased region" description="Basic and acidic residues" evidence="5">
    <location>
        <begin position="105"/>
        <end position="125"/>
    </location>
</feature>
<dbReference type="InterPro" id="IPR009003">
    <property type="entry name" value="Peptidase_S1_PA"/>
</dbReference>
<feature type="disulfide bond" evidence="3">
    <location>
        <begin position="587"/>
        <end position="602"/>
    </location>
</feature>
<evidence type="ECO:0000256" key="2">
    <source>
        <dbReference type="ARBA" id="ARBA00023157"/>
    </source>
</evidence>
<protein>
    <recommendedName>
        <fullName evidence="11">FZ domain-containing protein</fullName>
    </recommendedName>
</protein>
<keyword evidence="1" id="KW-0677">Repeat</keyword>
<dbReference type="InterPro" id="IPR036790">
    <property type="entry name" value="Frizzled_dom_sf"/>
</dbReference>
<dbReference type="PROSITE" id="PS50240">
    <property type="entry name" value="TRYPSIN_DOM"/>
    <property type="match status" value="1"/>
</dbReference>
<dbReference type="SMART" id="SM00707">
    <property type="entry name" value="RPEL"/>
    <property type="match status" value="2"/>
</dbReference>
<dbReference type="Gene3D" id="6.10.140.2130">
    <property type="match status" value="2"/>
</dbReference>
<dbReference type="Gene3D" id="2.40.10.10">
    <property type="entry name" value="Trypsin-like serine proteases"/>
    <property type="match status" value="1"/>
</dbReference>